<evidence type="ECO:0000256" key="1">
    <source>
        <dbReference type="SAM" id="SignalP"/>
    </source>
</evidence>
<proteinExistence type="predicted"/>
<evidence type="ECO:0008006" key="4">
    <source>
        <dbReference type="Google" id="ProtNLM"/>
    </source>
</evidence>
<dbReference type="RefSeq" id="WP_206724951.1">
    <property type="nucleotide sequence ID" value="NZ_CP071090.1"/>
</dbReference>
<gene>
    <name evidence="2" type="ORF">JY651_51325</name>
</gene>
<feature type="signal peptide" evidence="1">
    <location>
        <begin position="1"/>
        <end position="18"/>
    </location>
</feature>
<feature type="chain" id="PRO_5045226428" description="Cytochrome c family protein" evidence="1">
    <location>
        <begin position="19"/>
        <end position="497"/>
    </location>
</feature>
<dbReference type="Proteomes" id="UP000662747">
    <property type="component" value="Chromosome"/>
</dbReference>
<name>A0ABX7NY53_9BACT</name>
<protein>
    <recommendedName>
        <fullName evidence="4">Cytochrome c family protein</fullName>
    </recommendedName>
</protein>
<sequence>MRLHARTRPLLRSTLAVATLGALSLHCKDSEDPAPQPDAGTNPQVLCNGVFSTGAKINVANPQPLGDVPLPEQSFCDFHTFSWNQFIYLTQIVEDGNDPVTPTKPRFLSWAPWYNLLKPNGSPAPGAFPGGTTTLEVGMLDQKQAGAGQDALVDVAGQTVLYDIRFNQTLYDGVISAGYYTQAGYNSLCQADAGSPPFTDCPNPQQFWLPWGDGTSANLGSVEIKTAWRQFPANNCPSTTMYCAGTNLGLVGLHIAQKTPTHGEWVWASFEHIANTPDCNPGSSTPISQISPLGTSWSFFNPATAPAGVMSSQTCGVTPSSPQCNLDPHDGAGFKQVNICRTDALPAGGTSNANCAVVGSSSSDPNANSGGNVSCLNATFRPQLIGVWKNYQLIGTLWTKGTQAPDSDFWIQLFQQPKSGLPEKTAVGFPHLANTTLETYLQTGSTAYDPNGSSLSNADKAGCFGCHNPVAQNTDTDLSHFPSKFDDFSRPRVRARR</sequence>
<dbReference type="EMBL" id="CP071090">
    <property type="protein sequence ID" value="QSQ23376.1"/>
    <property type="molecule type" value="Genomic_DNA"/>
</dbReference>
<organism evidence="2 3">
    <name type="scientific">Pyxidicoccus parkwayensis</name>
    <dbReference type="NCBI Taxonomy" id="2813578"/>
    <lineage>
        <taxon>Bacteria</taxon>
        <taxon>Pseudomonadati</taxon>
        <taxon>Myxococcota</taxon>
        <taxon>Myxococcia</taxon>
        <taxon>Myxococcales</taxon>
        <taxon>Cystobacterineae</taxon>
        <taxon>Myxococcaceae</taxon>
        <taxon>Pyxidicoccus</taxon>
    </lineage>
</organism>
<accession>A0ABX7NY53</accession>
<keyword evidence="3" id="KW-1185">Reference proteome</keyword>
<evidence type="ECO:0000313" key="2">
    <source>
        <dbReference type="EMBL" id="QSQ23376.1"/>
    </source>
</evidence>
<evidence type="ECO:0000313" key="3">
    <source>
        <dbReference type="Proteomes" id="UP000662747"/>
    </source>
</evidence>
<reference evidence="2 3" key="1">
    <citation type="submission" date="2021-02" db="EMBL/GenBank/DDBJ databases">
        <title>De Novo genome assembly of isolated myxobacteria.</title>
        <authorList>
            <person name="Stevens D.C."/>
        </authorList>
    </citation>
    <scope>NUCLEOTIDE SEQUENCE [LARGE SCALE GENOMIC DNA]</scope>
    <source>
        <strain evidence="3">SCPEA02</strain>
    </source>
</reference>
<keyword evidence="1" id="KW-0732">Signal</keyword>